<accession>A0A7T5UQG1</accession>
<dbReference type="GO" id="GO:0008360">
    <property type="term" value="P:regulation of cell shape"/>
    <property type="evidence" value="ECO:0007669"/>
    <property type="project" value="UniProtKB-KW"/>
</dbReference>
<keyword evidence="5" id="KW-0645">Protease</keyword>
<dbReference type="GO" id="GO:0005886">
    <property type="term" value="C:plasma membrane"/>
    <property type="evidence" value="ECO:0007669"/>
    <property type="project" value="UniProtKB-SubCell"/>
</dbReference>
<feature type="domain" description="Penicillin-binding protein dimerisation" evidence="15">
    <location>
        <begin position="91"/>
        <end position="263"/>
    </location>
</feature>
<dbReference type="GO" id="GO:0071555">
    <property type="term" value="P:cell wall organization"/>
    <property type="evidence" value="ECO:0007669"/>
    <property type="project" value="UniProtKB-KW"/>
</dbReference>
<keyword evidence="7 16" id="KW-0378">Hydrolase</keyword>
<dbReference type="NCBIfam" id="TIGR03423">
    <property type="entry name" value="pbp2_mrdA"/>
    <property type="match status" value="1"/>
</dbReference>
<name>A0A7T5UQG1_9BACT</name>
<dbReference type="InterPro" id="IPR017790">
    <property type="entry name" value="Penicillin-binding_protein_2"/>
</dbReference>
<dbReference type="EMBL" id="CP066690">
    <property type="protein sequence ID" value="QQG45151.1"/>
    <property type="molecule type" value="Genomic_DNA"/>
</dbReference>
<evidence type="ECO:0000313" key="16">
    <source>
        <dbReference type="EMBL" id="QQG45151.1"/>
    </source>
</evidence>
<dbReference type="InterPro" id="IPR005311">
    <property type="entry name" value="PBP_dimer"/>
</dbReference>
<dbReference type="GO" id="GO:0009252">
    <property type="term" value="P:peptidoglycan biosynthetic process"/>
    <property type="evidence" value="ECO:0007669"/>
    <property type="project" value="UniProtKB-KW"/>
</dbReference>
<evidence type="ECO:0000256" key="2">
    <source>
        <dbReference type="ARBA" id="ARBA00004236"/>
    </source>
</evidence>
<evidence type="ECO:0000259" key="15">
    <source>
        <dbReference type="Pfam" id="PF03717"/>
    </source>
</evidence>
<dbReference type="InterPro" id="IPR036138">
    <property type="entry name" value="PBP_dimer_sf"/>
</dbReference>
<proteinExistence type="predicted"/>
<keyword evidence="16" id="KW-0121">Carboxypeptidase</keyword>
<feature type="transmembrane region" description="Helical" evidence="13">
    <location>
        <begin position="46"/>
        <end position="64"/>
    </location>
</feature>
<dbReference type="SUPFAM" id="SSF56601">
    <property type="entry name" value="beta-lactamase/transpeptidase-like"/>
    <property type="match status" value="1"/>
</dbReference>
<dbReference type="SUPFAM" id="SSF56519">
    <property type="entry name" value="Penicillin binding protein dimerisation domain"/>
    <property type="match status" value="1"/>
</dbReference>
<reference evidence="16 17" key="1">
    <citation type="submission" date="2020-07" db="EMBL/GenBank/DDBJ databases">
        <title>Huge and variable diversity of episymbiotic CPR bacteria and DPANN archaea in groundwater ecosystems.</title>
        <authorList>
            <person name="He C.Y."/>
            <person name="Keren R."/>
            <person name="Whittaker M."/>
            <person name="Farag I.F."/>
            <person name="Doudna J."/>
            <person name="Cate J.H.D."/>
            <person name="Banfield J.F."/>
        </authorList>
    </citation>
    <scope>NUCLEOTIDE SEQUENCE [LARGE SCALE GENOMIC DNA]</scope>
    <source>
        <strain evidence="16">NC_groundwater_541_Ag_S-0.1um_46_50</strain>
    </source>
</reference>
<dbReference type="Gene3D" id="3.30.1390.30">
    <property type="entry name" value="Penicillin-binding protein 2a, domain 3"/>
    <property type="match status" value="1"/>
</dbReference>
<evidence type="ECO:0000256" key="1">
    <source>
        <dbReference type="ARBA" id="ARBA00004167"/>
    </source>
</evidence>
<dbReference type="Pfam" id="PF00905">
    <property type="entry name" value="Transpeptidase"/>
    <property type="match status" value="1"/>
</dbReference>
<dbReference type="AlphaFoldDB" id="A0A7T5UQG1"/>
<comment type="subcellular location">
    <subcellularLocation>
        <location evidence="2">Cell membrane</location>
    </subcellularLocation>
    <subcellularLocation>
        <location evidence="1">Membrane</location>
        <topology evidence="1">Single-pass membrane protein</topology>
    </subcellularLocation>
</comment>
<evidence type="ECO:0000256" key="9">
    <source>
        <dbReference type="ARBA" id="ARBA00022984"/>
    </source>
</evidence>
<keyword evidence="11 13" id="KW-0472">Membrane</keyword>
<keyword evidence="6 13" id="KW-0812">Transmembrane</keyword>
<protein>
    <submittedName>
        <fullName evidence="16">Penicillin-binding protein 2</fullName>
        <ecNumber evidence="16">3.4.16.4</ecNumber>
    </submittedName>
</protein>
<organism evidence="16 17">
    <name type="scientific">Candidatus Sungiibacteriota bacterium</name>
    <dbReference type="NCBI Taxonomy" id="2750080"/>
    <lineage>
        <taxon>Bacteria</taxon>
        <taxon>Candidatus Sungiibacteriota</taxon>
    </lineage>
</organism>
<dbReference type="Pfam" id="PF03717">
    <property type="entry name" value="PBP_dimer"/>
    <property type="match status" value="1"/>
</dbReference>
<evidence type="ECO:0000313" key="17">
    <source>
        <dbReference type="Proteomes" id="UP000595618"/>
    </source>
</evidence>
<sequence length="648" mass="71435">MSTFRFFKKNSHGIQLDPDEVLADSASALRPFTVTEGKMERPIGRVAAVFFLLVAVGGMLYLSGRALSLQIKSGSSFFAKSQENRFLERPILPPRGVLYDRFKEPLVENVPLLGLLFDRRMFFKEKGALSLLRERLQERLGFSNEFLLSFGFPEEDDPSKLPPKIILSDELSLERLVKIAPHLDELPGVQIFESYRRVYQDPMANAHLLGFVGKVSEEDLAREPQLELEAVVGKSGLEAFYDSEVRGRSGRKIVEVDSSGRETRFRMTQESAPGSGLILTVEGGLQKIAYEVLTRYIGGKKGASVIAVDPRDGAVRALLSSPSFNITNFGQALSPKEFEARLKDPLKPFFNRAISGEFPSGSTIKPILAAAILEESLIDPDKKIYTEGFIEIPNPYKPGEKSVFLDWKNHGWVNFYDAIAQSVNVYFYTLGGGYKGQKGLGIEKIKKYALAFGFGSKLGIDLPGERTGFLPDPETKKITEPDNPVWRVGDTYNVSIGQGGVKVTPLQMTMATAAIANGGKIWQPHIMDAVLDEGGNIKERYQPRLIRENFVSKENLSRVVRGMRQTVTSGTARLLAGLPVSAAAKTGTAQAGSGLPHAWVTVFAPVEKPEIAITVMVEHAGEGATVAVPITRDILQWYFQSRKLSTVD</sequence>
<evidence type="ECO:0000256" key="4">
    <source>
        <dbReference type="ARBA" id="ARBA00022519"/>
    </source>
</evidence>
<evidence type="ECO:0000256" key="6">
    <source>
        <dbReference type="ARBA" id="ARBA00022692"/>
    </source>
</evidence>
<dbReference type="PANTHER" id="PTHR30627:SF2">
    <property type="entry name" value="PEPTIDOGLYCAN D,D-TRANSPEPTIDASE MRDA"/>
    <property type="match status" value="1"/>
</dbReference>
<feature type="domain" description="Penicillin-binding protein transpeptidase" evidence="14">
    <location>
        <begin position="304"/>
        <end position="636"/>
    </location>
</feature>
<dbReference type="Gene3D" id="3.90.1310.10">
    <property type="entry name" value="Penicillin-binding protein 2a (Domain 2)"/>
    <property type="match status" value="1"/>
</dbReference>
<evidence type="ECO:0000256" key="12">
    <source>
        <dbReference type="ARBA" id="ARBA00023316"/>
    </source>
</evidence>
<gene>
    <name evidence="16" type="primary">mrdA</name>
    <name evidence="16" type="ORF">HYW89_04095</name>
</gene>
<dbReference type="GO" id="GO:0008658">
    <property type="term" value="F:penicillin binding"/>
    <property type="evidence" value="ECO:0007669"/>
    <property type="project" value="InterPro"/>
</dbReference>
<dbReference type="GO" id="GO:0009002">
    <property type="term" value="F:serine-type D-Ala-D-Ala carboxypeptidase activity"/>
    <property type="evidence" value="ECO:0007669"/>
    <property type="project" value="UniProtKB-EC"/>
</dbReference>
<dbReference type="InterPro" id="IPR012338">
    <property type="entry name" value="Beta-lactam/transpept-like"/>
</dbReference>
<dbReference type="PANTHER" id="PTHR30627">
    <property type="entry name" value="PEPTIDOGLYCAN D,D-TRANSPEPTIDASE"/>
    <property type="match status" value="1"/>
</dbReference>
<dbReference type="Proteomes" id="UP000595618">
    <property type="component" value="Chromosome"/>
</dbReference>
<evidence type="ECO:0000259" key="14">
    <source>
        <dbReference type="Pfam" id="PF00905"/>
    </source>
</evidence>
<dbReference type="EC" id="3.4.16.4" evidence="16"/>
<evidence type="ECO:0000256" key="10">
    <source>
        <dbReference type="ARBA" id="ARBA00022989"/>
    </source>
</evidence>
<dbReference type="GO" id="GO:0071972">
    <property type="term" value="F:peptidoglycan L,D-transpeptidase activity"/>
    <property type="evidence" value="ECO:0007669"/>
    <property type="project" value="TreeGrafter"/>
</dbReference>
<keyword evidence="3" id="KW-1003">Cell membrane</keyword>
<dbReference type="Gene3D" id="3.40.710.10">
    <property type="entry name" value="DD-peptidase/beta-lactamase superfamily"/>
    <property type="match status" value="1"/>
</dbReference>
<keyword evidence="10 13" id="KW-1133">Transmembrane helix</keyword>
<evidence type="ECO:0000256" key="13">
    <source>
        <dbReference type="SAM" id="Phobius"/>
    </source>
</evidence>
<keyword evidence="4" id="KW-0997">Cell inner membrane</keyword>
<evidence type="ECO:0000256" key="3">
    <source>
        <dbReference type="ARBA" id="ARBA00022475"/>
    </source>
</evidence>
<evidence type="ECO:0000256" key="7">
    <source>
        <dbReference type="ARBA" id="ARBA00022801"/>
    </source>
</evidence>
<keyword evidence="9" id="KW-0573">Peptidoglycan synthesis</keyword>
<dbReference type="InterPro" id="IPR001460">
    <property type="entry name" value="PCN-bd_Tpept"/>
</dbReference>
<dbReference type="GO" id="GO:0006508">
    <property type="term" value="P:proteolysis"/>
    <property type="evidence" value="ECO:0007669"/>
    <property type="project" value="UniProtKB-KW"/>
</dbReference>
<keyword evidence="12" id="KW-0961">Cell wall biogenesis/degradation</keyword>
<keyword evidence="8" id="KW-0133">Cell shape</keyword>
<evidence type="ECO:0000256" key="8">
    <source>
        <dbReference type="ARBA" id="ARBA00022960"/>
    </source>
</evidence>
<evidence type="ECO:0000256" key="11">
    <source>
        <dbReference type="ARBA" id="ARBA00023136"/>
    </source>
</evidence>
<dbReference type="InterPro" id="IPR050515">
    <property type="entry name" value="Beta-lactam/transpept"/>
</dbReference>
<evidence type="ECO:0000256" key="5">
    <source>
        <dbReference type="ARBA" id="ARBA00022670"/>
    </source>
</evidence>